<keyword evidence="4" id="KW-1185">Reference proteome</keyword>
<dbReference type="EMBL" id="CANHGI010000003">
    <property type="protein sequence ID" value="CAI5445250.1"/>
    <property type="molecule type" value="Genomic_DNA"/>
</dbReference>
<dbReference type="Proteomes" id="UP001152747">
    <property type="component" value="Unassembled WGS sequence"/>
</dbReference>
<protein>
    <submittedName>
        <fullName evidence="3">Uncharacterized protein</fullName>
    </submittedName>
</protein>
<reference evidence="3" key="1">
    <citation type="submission" date="2022-11" db="EMBL/GenBank/DDBJ databases">
        <authorList>
            <person name="Kikuchi T."/>
        </authorList>
    </citation>
    <scope>NUCLEOTIDE SEQUENCE</scope>
    <source>
        <strain evidence="3">PS1010</strain>
    </source>
</reference>
<evidence type="ECO:0000313" key="3">
    <source>
        <dbReference type="EMBL" id="CAI5445250.1"/>
    </source>
</evidence>
<feature type="compositionally biased region" description="Basic residues" evidence="1">
    <location>
        <begin position="102"/>
        <end position="128"/>
    </location>
</feature>
<feature type="region of interest" description="Disordered" evidence="1">
    <location>
        <begin position="87"/>
        <end position="128"/>
    </location>
</feature>
<evidence type="ECO:0000256" key="2">
    <source>
        <dbReference type="SAM" id="Phobius"/>
    </source>
</evidence>
<feature type="transmembrane region" description="Helical" evidence="2">
    <location>
        <begin position="6"/>
        <end position="27"/>
    </location>
</feature>
<gene>
    <name evidence="3" type="ORF">CAMP_LOCUS7887</name>
</gene>
<sequence length="128" mass="13950">MFIIQPRLAISLFIFLVSLVVFVVAALKRGGAEGIEHSGVGASHGHHKHHVSNTGNLLRLIAGSHRRNRGNKYGAAIRAGAHLVHTIFGNGSKKPTNSHPKSGYKHSHRHSSVQHQHQHHSSHKKSGK</sequence>
<organism evidence="3 4">
    <name type="scientific">Caenorhabditis angaria</name>
    <dbReference type="NCBI Taxonomy" id="860376"/>
    <lineage>
        <taxon>Eukaryota</taxon>
        <taxon>Metazoa</taxon>
        <taxon>Ecdysozoa</taxon>
        <taxon>Nematoda</taxon>
        <taxon>Chromadorea</taxon>
        <taxon>Rhabditida</taxon>
        <taxon>Rhabditina</taxon>
        <taxon>Rhabditomorpha</taxon>
        <taxon>Rhabditoidea</taxon>
        <taxon>Rhabditidae</taxon>
        <taxon>Peloderinae</taxon>
        <taxon>Caenorhabditis</taxon>
    </lineage>
</organism>
<accession>A0A9P1IHR1</accession>
<comment type="caution">
    <text evidence="3">The sequence shown here is derived from an EMBL/GenBank/DDBJ whole genome shotgun (WGS) entry which is preliminary data.</text>
</comment>
<dbReference type="AlphaFoldDB" id="A0A9P1IHR1"/>
<evidence type="ECO:0000313" key="4">
    <source>
        <dbReference type="Proteomes" id="UP001152747"/>
    </source>
</evidence>
<name>A0A9P1IHR1_9PELO</name>
<keyword evidence="2" id="KW-0472">Membrane</keyword>
<proteinExistence type="predicted"/>
<keyword evidence="2" id="KW-1133">Transmembrane helix</keyword>
<evidence type="ECO:0000256" key="1">
    <source>
        <dbReference type="SAM" id="MobiDB-lite"/>
    </source>
</evidence>
<keyword evidence="2" id="KW-0812">Transmembrane</keyword>